<protein>
    <submittedName>
        <fullName evidence="1">Uncharacterized protein</fullName>
    </submittedName>
</protein>
<evidence type="ECO:0000313" key="1">
    <source>
        <dbReference type="EMBL" id="MEM5403799.1"/>
    </source>
</evidence>
<gene>
    <name evidence="1" type="ORF">VSR83_27820</name>
</gene>
<name>A0ACC6RQR7_9BURK</name>
<dbReference type="EMBL" id="JAYMRU010000024">
    <property type="protein sequence ID" value="MEM5403799.1"/>
    <property type="molecule type" value="Genomic_DNA"/>
</dbReference>
<reference evidence="1" key="1">
    <citation type="submission" date="2024-01" db="EMBL/GenBank/DDBJ databases">
        <title>The diversity of rhizobia nodulating Mimosa spp. in eleven states of Brazil covering several biomes is determined by host plant, location, and edaphic factors.</title>
        <authorList>
            <person name="Rouws L."/>
            <person name="Barauna A."/>
            <person name="Beukes C."/>
            <person name="De Faria S.M."/>
            <person name="Gross E."/>
            <person name="Dos Reis Junior F.B."/>
            <person name="Simon M."/>
            <person name="Maluk M."/>
            <person name="Odee D.W."/>
            <person name="Kenicer G."/>
            <person name="Young J.P.W."/>
            <person name="Reis V.M."/>
            <person name="Zilli J."/>
            <person name="James E.K."/>
        </authorList>
    </citation>
    <scope>NUCLEOTIDE SEQUENCE</scope>
    <source>
        <strain evidence="1">JPY452</strain>
    </source>
</reference>
<comment type="caution">
    <text evidence="1">The sequence shown here is derived from an EMBL/GenBank/DDBJ whole genome shotgun (WGS) entry which is preliminary data.</text>
</comment>
<accession>A0ACC6RQR7</accession>
<proteinExistence type="predicted"/>
<dbReference type="Proteomes" id="UP001392318">
    <property type="component" value="Unassembled WGS sequence"/>
</dbReference>
<keyword evidence="2" id="KW-1185">Reference proteome</keyword>
<organism evidence="1 2">
    <name type="scientific">Paraburkholderia unamae</name>
    <dbReference type="NCBI Taxonomy" id="219649"/>
    <lineage>
        <taxon>Bacteria</taxon>
        <taxon>Pseudomonadati</taxon>
        <taxon>Pseudomonadota</taxon>
        <taxon>Betaproteobacteria</taxon>
        <taxon>Burkholderiales</taxon>
        <taxon>Burkholderiaceae</taxon>
        <taxon>Paraburkholderia</taxon>
    </lineage>
</organism>
<evidence type="ECO:0000313" key="2">
    <source>
        <dbReference type="Proteomes" id="UP001392318"/>
    </source>
</evidence>
<sequence>MRKLKPHPLALLVPPSLGISVRTAIEVPVILVDGDVLDGRARVSEAIRLGIPCPFINLSPKHHDEHPAVVLVRAMAARAEPPEPSVRAMVCARLVHAVRMRPEWLDRYDSGFSARVQKHDHLIEFLKAGDAKLRTYQRARKILEDERIVEAVVSGMITLRAAEQLVQKVPASRRLQFIRMTDEQRGAALGHLHKRRDRSHGLDSC</sequence>